<evidence type="ECO:0000313" key="1">
    <source>
        <dbReference type="EMBL" id="BAH76513.1"/>
    </source>
</evidence>
<reference evidence="1 2" key="1">
    <citation type="journal article" date="2009" name="Genome Res.">
        <title>Whole genome sequence of Desulfovibrio magneticus strain RS-1 revealed common gene clusters in magnetotactic bacteria.</title>
        <authorList>
            <person name="Nakazawa H."/>
            <person name="Arakaki A."/>
            <person name="Narita-Yamada S."/>
            <person name="Yashiro I."/>
            <person name="Jinno K."/>
            <person name="Aoki N."/>
            <person name="Tsuruyama A."/>
            <person name="Okamura Y."/>
            <person name="Tanikawa S."/>
            <person name="Fujita N."/>
            <person name="Takeyama H."/>
            <person name="Matsunaga T."/>
        </authorList>
    </citation>
    <scope>NUCLEOTIDE SEQUENCE [LARGE SCALE GENOMIC DNA]</scope>
    <source>
        <strain evidence="2">ATCC 700980 / DSM 13731 / RS-1</strain>
    </source>
</reference>
<protein>
    <submittedName>
        <fullName evidence="1">Uncharacterized protein</fullName>
    </submittedName>
</protein>
<proteinExistence type="predicted"/>
<organism evidence="1 2">
    <name type="scientific">Solidesulfovibrio magneticus (strain ATCC 700980 / DSM 13731 / RS-1)</name>
    <name type="common">Desulfovibrio magneticus</name>
    <dbReference type="NCBI Taxonomy" id="573370"/>
    <lineage>
        <taxon>Bacteria</taxon>
        <taxon>Pseudomonadati</taxon>
        <taxon>Thermodesulfobacteriota</taxon>
        <taxon>Desulfovibrionia</taxon>
        <taxon>Desulfovibrionales</taxon>
        <taxon>Desulfovibrionaceae</taxon>
        <taxon>Solidesulfovibrio</taxon>
    </lineage>
</organism>
<dbReference type="HOGENOM" id="CLU_2842651_0_0_7"/>
<dbReference type="EMBL" id="AP010904">
    <property type="protein sequence ID" value="BAH76513.1"/>
    <property type="molecule type" value="Genomic_DNA"/>
</dbReference>
<evidence type="ECO:0000313" key="2">
    <source>
        <dbReference type="Proteomes" id="UP000009071"/>
    </source>
</evidence>
<dbReference type="KEGG" id="dma:DMR_30220"/>
<gene>
    <name evidence="1" type="ordered locus">DMR_30220</name>
</gene>
<dbReference type="Proteomes" id="UP000009071">
    <property type="component" value="Chromosome"/>
</dbReference>
<name>C4XID8_SOLM1</name>
<accession>C4XID8</accession>
<dbReference type="AlphaFoldDB" id="C4XID8"/>
<sequence>MAWRSISDCHATPWTKQPGRAMHMESAVSFGQLKKNNHETSSLSIIRIKKLPVSRQPERYIEIQT</sequence>
<keyword evidence="2" id="KW-1185">Reference proteome</keyword>